<dbReference type="Proteomes" id="UP000008909">
    <property type="component" value="Unassembled WGS sequence"/>
</dbReference>
<gene>
    <name evidence="2" type="ORF">CLF_105914</name>
</gene>
<accession>G7YEE1</accession>
<organism evidence="2 3">
    <name type="scientific">Clonorchis sinensis</name>
    <name type="common">Chinese liver fluke</name>
    <dbReference type="NCBI Taxonomy" id="79923"/>
    <lineage>
        <taxon>Eukaryota</taxon>
        <taxon>Metazoa</taxon>
        <taxon>Spiralia</taxon>
        <taxon>Lophotrochozoa</taxon>
        <taxon>Platyhelminthes</taxon>
        <taxon>Trematoda</taxon>
        <taxon>Digenea</taxon>
        <taxon>Opisthorchiida</taxon>
        <taxon>Opisthorchiata</taxon>
        <taxon>Opisthorchiidae</taxon>
        <taxon>Clonorchis</taxon>
    </lineage>
</organism>
<evidence type="ECO:0000256" key="1">
    <source>
        <dbReference type="SAM" id="MobiDB-lite"/>
    </source>
</evidence>
<evidence type="ECO:0000313" key="3">
    <source>
        <dbReference type="Proteomes" id="UP000008909"/>
    </source>
</evidence>
<feature type="compositionally biased region" description="Polar residues" evidence="1">
    <location>
        <begin position="351"/>
        <end position="360"/>
    </location>
</feature>
<feature type="region of interest" description="Disordered" evidence="1">
    <location>
        <begin position="336"/>
        <end position="360"/>
    </location>
</feature>
<protein>
    <submittedName>
        <fullName evidence="2">TDG/mug DNA glycosylase family protein</fullName>
    </submittedName>
</protein>
<keyword evidence="3" id="KW-1185">Reference proteome</keyword>
<proteinExistence type="predicted"/>
<evidence type="ECO:0000313" key="2">
    <source>
        <dbReference type="EMBL" id="GAA51324.1"/>
    </source>
</evidence>
<dbReference type="AlphaFoldDB" id="G7YEE1"/>
<reference key="2">
    <citation type="submission" date="2011-10" db="EMBL/GenBank/DDBJ databases">
        <title>The genome and transcriptome sequence of Clonorchis sinensis provide insights into the carcinogenic liver fluke.</title>
        <authorList>
            <person name="Wang X."/>
            <person name="Huang Y."/>
            <person name="Chen W."/>
            <person name="Liu H."/>
            <person name="Guo L."/>
            <person name="Chen Y."/>
            <person name="Luo F."/>
            <person name="Zhou W."/>
            <person name="Sun J."/>
            <person name="Mao Q."/>
            <person name="Liang P."/>
            <person name="Zhou C."/>
            <person name="Tian Y."/>
            <person name="Men J."/>
            <person name="Lv X."/>
            <person name="Huang L."/>
            <person name="Zhou J."/>
            <person name="Hu Y."/>
            <person name="Li R."/>
            <person name="Zhang F."/>
            <person name="Lei H."/>
            <person name="Li X."/>
            <person name="Hu X."/>
            <person name="Liang C."/>
            <person name="Xu J."/>
            <person name="Wu Z."/>
            <person name="Yu X."/>
        </authorList>
    </citation>
    <scope>NUCLEOTIDE SEQUENCE</scope>
    <source>
        <strain>Henan</strain>
    </source>
</reference>
<sequence>MTAEVAGQANVVSATGAAAPQFITLAPGAPLKVMAVGPNGQLIQTTGLPQFMPAAPVGMTIGQQAAMQQSQPTAIAVAAAAAAAAQRRVATPQQQSQQQVQQTNGRAISTAPTAAFFSGAAVSSATIPLVQTAAGGEDLVSNPANGNPLGDENQSYLTTTYTPDLDIEMFFCRPVLIRTFRNVCDCFSLSYRHAIVLWSSNAFVRLTKGPTFLINLLTTQSTDAFYLSAVYQSSSAVHIFGRSGECWPVQSIDSDVTRMRCRFSVGLFLRTHKIRSPPAVTSCNATADSRRHFEFIHLTIITLIHSNRAFTALRVPCCDSLPRLFDVVLRRHVNGGLESSKPGPDREEAMWTTSPHSVNC</sequence>
<reference evidence="2" key="1">
    <citation type="journal article" date="2011" name="Genome Biol.">
        <title>The draft genome of the carcinogenic human liver fluke Clonorchis sinensis.</title>
        <authorList>
            <person name="Wang X."/>
            <person name="Chen W."/>
            <person name="Huang Y."/>
            <person name="Sun J."/>
            <person name="Men J."/>
            <person name="Liu H."/>
            <person name="Luo F."/>
            <person name="Guo L."/>
            <person name="Lv X."/>
            <person name="Deng C."/>
            <person name="Zhou C."/>
            <person name="Fan Y."/>
            <person name="Li X."/>
            <person name="Huang L."/>
            <person name="Hu Y."/>
            <person name="Liang C."/>
            <person name="Hu X."/>
            <person name="Xu J."/>
            <person name="Yu X."/>
        </authorList>
    </citation>
    <scope>NUCLEOTIDE SEQUENCE [LARGE SCALE GENOMIC DNA]</scope>
    <source>
        <strain evidence="2">Henan</strain>
    </source>
</reference>
<name>G7YEE1_CLOSI</name>
<dbReference type="EMBL" id="DF143138">
    <property type="protein sequence ID" value="GAA51324.1"/>
    <property type="molecule type" value="Genomic_DNA"/>
</dbReference>